<dbReference type="EMBL" id="AUZX01012504">
    <property type="protein sequence ID" value="EQD39110.1"/>
    <property type="molecule type" value="Genomic_DNA"/>
</dbReference>
<reference evidence="1" key="2">
    <citation type="journal article" date="2014" name="ISME J.">
        <title>Microbial stratification in low pH oxic and suboxic macroscopic growths along an acid mine drainage.</title>
        <authorList>
            <person name="Mendez-Garcia C."/>
            <person name="Mesa V."/>
            <person name="Sprenger R.R."/>
            <person name="Richter M."/>
            <person name="Diez M.S."/>
            <person name="Solano J."/>
            <person name="Bargiela R."/>
            <person name="Golyshina O.V."/>
            <person name="Manteca A."/>
            <person name="Ramos J.L."/>
            <person name="Gallego J.R."/>
            <person name="Llorente I."/>
            <person name="Martins Dos Santos V.A."/>
            <person name="Jensen O.N."/>
            <person name="Pelaez A.I."/>
            <person name="Sanchez J."/>
            <person name="Ferrer M."/>
        </authorList>
    </citation>
    <scope>NUCLEOTIDE SEQUENCE</scope>
</reference>
<evidence type="ECO:0000313" key="1">
    <source>
        <dbReference type="EMBL" id="EQD39110.1"/>
    </source>
</evidence>
<proteinExistence type="predicted"/>
<reference evidence="1" key="1">
    <citation type="submission" date="2013-08" db="EMBL/GenBank/DDBJ databases">
        <authorList>
            <person name="Mendez C."/>
            <person name="Richter M."/>
            <person name="Ferrer M."/>
            <person name="Sanchez J."/>
        </authorList>
    </citation>
    <scope>NUCLEOTIDE SEQUENCE</scope>
</reference>
<name>T1ABC2_9ZZZZ</name>
<organism evidence="1">
    <name type="scientific">mine drainage metagenome</name>
    <dbReference type="NCBI Taxonomy" id="410659"/>
    <lineage>
        <taxon>unclassified sequences</taxon>
        <taxon>metagenomes</taxon>
        <taxon>ecological metagenomes</taxon>
    </lineage>
</organism>
<dbReference type="AlphaFoldDB" id="T1ABC2"/>
<accession>T1ABC2</accession>
<sequence length="156" mass="16877">MVLGGPNSVPYWSAYGPNAVAAGSTPVASGNYLGLNPYIIGSHILPLATYRNTDQINEATIRATWNPGNSTKVTFGAQFLDDTWNTKEMDTFTNNYWELWSGYGPASGNTQGVALPSSLGFYPLNTGAWMPGFSGNTSLPPQLLVYNPWTVLSYLE</sequence>
<feature type="non-terminal residue" evidence="1">
    <location>
        <position position="156"/>
    </location>
</feature>
<comment type="caution">
    <text evidence="1">The sequence shown here is derived from an EMBL/GenBank/DDBJ whole genome shotgun (WGS) entry which is preliminary data.</text>
</comment>
<protein>
    <submittedName>
        <fullName evidence="1">TonB-dependent receptor-like protein</fullName>
    </submittedName>
</protein>
<gene>
    <name evidence="1" type="ORF">B1A_17010</name>
</gene>
<keyword evidence="1" id="KW-0675">Receptor</keyword>